<dbReference type="GO" id="GO:0016020">
    <property type="term" value="C:membrane"/>
    <property type="evidence" value="ECO:0007669"/>
    <property type="project" value="UniProtKB-SubCell"/>
</dbReference>
<feature type="domain" description="Rhodopsin" evidence="8">
    <location>
        <begin position="66"/>
        <end position="309"/>
    </location>
</feature>
<protein>
    <recommendedName>
        <fullName evidence="8">Rhodopsin domain-containing protein</fullName>
    </recommendedName>
</protein>
<accession>S8A8D3</accession>
<keyword evidence="2 7" id="KW-0812">Transmembrane</keyword>
<evidence type="ECO:0000313" key="9">
    <source>
        <dbReference type="EMBL" id="EPS39124.1"/>
    </source>
</evidence>
<reference evidence="10" key="2">
    <citation type="submission" date="2013-04" db="EMBL/GenBank/DDBJ databases">
        <title>Genomic mechanisms accounting for the adaptation to parasitism in nematode-trapping fungi.</title>
        <authorList>
            <person name="Ahren D.G."/>
        </authorList>
    </citation>
    <scope>NUCLEOTIDE SEQUENCE [LARGE SCALE GENOMIC DNA]</scope>
    <source>
        <strain evidence="10">CBS 200.50</strain>
    </source>
</reference>
<evidence type="ECO:0000256" key="7">
    <source>
        <dbReference type="SAM" id="Phobius"/>
    </source>
</evidence>
<feature type="transmembrane region" description="Helical" evidence="7">
    <location>
        <begin position="45"/>
        <end position="70"/>
    </location>
</feature>
<evidence type="ECO:0000256" key="3">
    <source>
        <dbReference type="ARBA" id="ARBA00022989"/>
    </source>
</evidence>
<dbReference type="InterPro" id="IPR049326">
    <property type="entry name" value="Rhodopsin_dom_fungi"/>
</dbReference>
<dbReference type="OMA" id="DITWTAT"/>
<evidence type="ECO:0000256" key="1">
    <source>
        <dbReference type="ARBA" id="ARBA00004141"/>
    </source>
</evidence>
<reference evidence="9 10" key="1">
    <citation type="journal article" date="2013" name="PLoS Genet.">
        <title>Genomic mechanisms accounting for the adaptation to parasitism in nematode-trapping fungi.</title>
        <authorList>
            <person name="Meerupati T."/>
            <person name="Andersson K.M."/>
            <person name="Friman E."/>
            <person name="Kumar D."/>
            <person name="Tunlid A."/>
            <person name="Ahren D."/>
        </authorList>
    </citation>
    <scope>NUCLEOTIDE SEQUENCE [LARGE SCALE GENOMIC DNA]</scope>
    <source>
        <strain evidence="9 10">CBS 200.50</strain>
    </source>
</reference>
<keyword evidence="3 7" id="KW-1133">Transmembrane helix</keyword>
<evidence type="ECO:0000259" key="8">
    <source>
        <dbReference type="Pfam" id="PF20684"/>
    </source>
</evidence>
<feature type="transmembrane region" description="Helical" evidence="7">
    <location>
        <begin position="160"/>
        <end position="182"/>
    </location>
</feature>
<dbReference type="AlphaFoldDB" id="S8A8D3"/>
<name>S8A8D3_DACHA</name>
<dbReference type="OrthoDB" id="5344589at2759"/>
<keyword evidence="4 7" id="KW-0472">Membrane</keyword>
<feature type="transmembrane region" description="Helical" evidence="7">
    <location>
        <begin position="285"/>
        <end position="308"/>
    </location>
</feature>
<evidence type="ECO:0000313" key="10">
    <source>
        <dbReference type="Proteomes" id="UP000015100"/>
    </source>
</evidence>
<dbReference type="HOGENOM" id="CLU_042292_0_0_1"/>
<dbReference type="STRING" id="1284197.S8A8D3"/>
<dbReference type="Pfam" id="PF20684">
    <property type="entry name" value="Fung_rhodopsin"/>
    <property type="match status" value="1"/>
</dbReference>
<evidence type="ECO:0000256" key="6">
    <source>
        <dbReference type="SAM" id="MobiDB-lite"/>
    </source>
</evidence>
<comment type="caution">
    <text evidence="9">The sequence shown here is derived from an EMBL/GenBank/DDBJ whole genome shotgun (WGS) entry which is preliminary data.</text>
</comment>
<proteinExistence type="inferred from homology"/>
<sequence length="451" mass="51076">MLQPPNHQTDADREYLTSLFPYFKQFPSAFEFPLVTDPDYKIPCNSLYCLLVGGVVAIVGVVVASLRFWIRTRTGFGMDDWLMVPAFISFCVFIIVNCIAVLGTGMGFHLYDLSIKDIESFILIKYIHVVVWFCVLHFCRCSIIHLLLRLTPLQLPMHRRYIISILVISYLYLLVCIFTHMFECGIPLSNSFKLKASIDGTCIGAGSLTLYGSLISGHIALDILTIAPPVFVLSNIPMSRTKKINLITLLAFGVFTMFCSMIRIFCFYRKMVESFDITWTATDVAFWSTLECSLACIIASLPALNHLIVKYIRRTLNKPEALRDIPNRLGIIKLTQHRTRSKEQYAPKSTIFETYNRYMKYGAKSPNSDFIPSSAQKMNQKSENSRSQTSTTESEHNLDESNTYTPPRRSLDLEAACDRTNGEPALPPPACIYEHGRRTSIAATNDLMTHS</sequence>
<feature type="transmembrane region" description="Helical" evidence="7">
    <location>
        <begin position="215"/>
        <end position="234"/>
    </location>
</feature>
<evidence type="ECO:0000256" key="4">
    <source>
        <dbReference type="ARBA" id="ARBA00023136"/>
    </source>
</evidence>
<dbReference type="Proteomes" id="UP000015100">
    <property type="component" value="Unassembled WGS sequence"/>
</dbReference>
<dbReference type="EMBL" id="AQGS01000487">
    <property type="protein sequence ID" value="EPS39124.1"/>
    <property type="molecule type" value="Genomic_DNA"/>
</dbReference>
<gene>
    <name evidence="9" type="ORF">H072_7088</name>
</gene>
<organism evidence="9 10">
    <name type="scientific">Dactylellina haptotyla (strain CBS 200.50)</name>
    <name type="common">Nematode-trapping fungus</name>
    <name type="synonym">Monacrosporium haptotylum</name>
    <dbReference type="NCBI Taxonomy" id="1284197"/>
    <lineage>
        <taxon>Eukaryota</taxon>
        <taxon>Fungi</taxon>
        <taxon>Dikarya</taxon>
        <taxon>Ascomycota</taxon>
        <taxon>Pezizomycotina</taxon>
        <taxon>Orbiliomycetes</taxon>
        <taxon>Orbiliales</taxon>
        <taxon>Orbiliaceae</taxon>
        <taxon>Dactylellina</taxon>
    </lineage>
</organism>
<comment type="subcellular location">
    <subcellularLocation>
        <location evidence="1">Membrane</location>
        <topology evidence="1">Multi-pass membrane protein</topology>
    </subcellularLocation>
</comment>
<dbReference type="InterPro" id="IPR052337">
    <property type="entry name" value="SAT4-like"/>
</dbReference>
<comment type="similarity">
    <text evidence="5">Belongs to the SAT4 family.</text>
</comment>
<evidence type="ECO:0000256" key="2">
    <source>
        <dbReference type="ARBA" id="ARBA00022692"/>
    </source>
</evidence>
<feature type="compositionally biased region" description="Polar residues" evidence="6">
    <location>
        <begin position="369"/>
        <end position="392"/>
    </location>
</feature>
<feature type="transmembrane region" description="Helical" evidence="7">
    <location>
        <begin position="82"/>
        <end position="106"/>
    </location>
</feature>
<feature type="region of interest" description="Disordered" evidence="6">
    <location>
        <begin position="369"/>
        <end position="410"/>
    </location>
</feature>
<evidence type="ECO:0000256" key="5">
    <source>
        <dbReference type="ARBA" id="ARBA00038359"/>
    </source>
</evidence>
<dbReference type="PANTHER" id="PTHR33048">
    <property type="entry name" value="PTH11-LIKE INTEGRAL MEMBRANE PROTEIN (AFU_ORTHOLOGUE AFUA_5G11245)"/>
    <property type="match status" value="1"/>
</dbReference>
<keyword evidence="10" id="KW-1185">Reference proteome</keyword>
<feature type="transmembrane region" description="Helical" evidence="7">
    <location>
        <begin position="126"/>
        <end position="148"/>
    </location>
</feature>
<dbReference type="PANTHER" id="PTHR33048:SF47">
    <property type="entry name" value="INTEGRAL MEMBRANE PROTEIN-RELATED"/>
    <property type="match status" value="1"/>
</dbReference>
<feature type="transmembrane region" description="Helical" evidence="7">
    <location>
        <begin position="246"/>
        <end position="265"/>
    </location>
</feature>